<sequence>MRKQESRCTRRIPDRPRGTLKKNTGGRDVCVGHAWTSVRVIGTNRERDRVVRLRLRPVGEISRTTPWSGEGPGADTALPRPPPLLSQWGPSAAPGTGTGRI</sequence>
<dbReference type="AlphaFoldDB" id="A0AA88NEJ8"/>
<organism evidence="2 3">
    <name type="scientific">Channa striata</name>
    <name type="common">Snakehead murrel</name>
    <name type="synonym">Ophicephalus striatus</name>
    <dbReference type="NCBI Taxonomy" id="64152"/>
    <lineage>
        <taxon>Eukaryota</taxon>
        <taxon>Metazoa</taxon>
        <taxon>Chordata</taxon>
        <taxon>Craniata</taxon>
        <taxon>Vertebrata</taxon>
        <taxon>Euteleostomi</taxon>
        <taxon>Actinopterygii</taxon>
        <taxon>Neopterygii</taxon>
        <taxon>Teleostei</taxon>
        <taxon>Neoteleostei</taxon>
        <taxon>Acanthomorphata</taxon>
        <taxon>Anabantaria</taxon>
        <taxon>Anabantiformes</taxon>
        <taxon>Channoidei</taxon>
        <taxon>Channidae</taxon>
        <taxon>Channa</taxon>
    </lineage>
</organism>
<accession>A0AA88NEJ8</accession>
<protein>
    <submittedName>
        <fullName evidence="2">Uncharacterized protein</fullName>
    </submittedName>
</protein>
<proteinExistence type="predicted"/>
<evidence type="ECO:0000256" key="1">
    <source>
        <dbReference type="SAM" id="MobiDB-lite"/>
    </source>
</evidence>
<feature type="compositionally biased region" description="Basic and acidic residues" evidence="1">
    <location>
        <begin position="1"/>
        <end position="17"/>
    </location>
</feature>
<dbReference type="EMBL" id="JAUPFM010000003">
    <property type="protein sequence ID" value="KAK2857224.1"/>
    <property type="molecule type" value="Genomic_DNA"/>
</dbReference>
<keyword evidence="3" id="KW-1185">Reference proteome</keyword>
<feature type="region of interest" description="Disordered" evidence="1">
    <location>
        <begin position="1"/>
        <end position="25"/>
    </location>
</feature>
<reference evidence="2" key="1">
    <citation type="submission" date="2023-07" db="EMBL/GenBank/DDBJ databases">
        <title>Chromosome-level Genome Assembly of Striped Snakehead (Channa striata).</title>
        <authorList>
            <person name="Liu H."/>
        </authorList>
    </citation>
    <scope>NUCLEOTIDE SEQUENCE</scope>
    <source>
        <strain evidence="2">Gz</strain>
        <tissue evidence="2">Muscle</tissue>
    </source>
</reference>
<comment type="caution">
    <text evidence="2">The sequence shown here is derived from an EMBL/GenBank/DDBJ whole genome shotgun (WGS) entry which is preliminary data.</text>
</comment>
<feature type="region of interest" description="Disordered" evidence="1">
    <location>
        <begin position="62"/>
        <end position="101"/>
    </location>
</feature>
<dbReference type="Proteomes" id="UP001187415">
    <property type="component" value="Unassembled WGS sequence"/>
</dbReference>
<evidence type="ECO:0000313" key="3">
    <source>
        <dbReference type="Proteomes" id="UP001187415"/>
    </source>
</evidence>
<evidence type="ECO:0000313" key="2">
    <source>
        <dbReference type="EMBL" id="KAK2857224.1"/>
    </source>
</evidence>
<gene>
    <name evidence="2" type="ORF">Q5P01_005959</name>
</gene>
<name>A0AA88NEJ8_CHASR</name>